<feature type="non-terminal residue" evidence="1">
    <location>
        <position position="458"/>
    </location>
</feature>
<dbReference type="Proteomes" id="UP000789702">
    <property type="component" value="Unassembled WGS sequence"/>
</dbReference>
<protein>
    <submittedName>
        <fullName evidence="1">10273_t:CDS:1</fullName>
    </submittedName>
</protein>
<evidence type="ECO:0000313" key="2">
    <source>
        <dbReference type="Proteomes" id="UP000789702"/>
    </source>
</evidence>
<comment type="caution">
    <text evidence="1">The sequence shown here is derived from an EMBL/GenBank/DDBJ whole genome shotgun (WGS) entry which is preliminary data.</text>
</comment>
<sequence length="458" mass="53128">MTNYLEKFLMRDISKLYQNADDYNVLIYVGEEHNVSIFKAHSVILRARSSYFHAALSSKWAKKDDRGECYILKKPNISPDVFQILLRLVSSYIYTGSILLEDDTIKSNYLNLMIAADELALSELIDHIQDYIVLHEVNWIRDNLVQIIQISSKHEACHKLQLICQEILDSDPSAIFQARDFVMLEEQALIDLLKRDDLEVKEITIWEHVVRWGLAQKPLGSEELSEWTEEDFTVLQHTLKNCIPHIRFFHISGSDYWDKITPYKKLLSKQLKHELKTYYITGRPPTKSLNLPQRMGAITNNKSVLIGWKHFCQIASWIDEKTTKYKPHEIPYTFDLLLRGSRDGLNDLTVFHQKCDNVGSTIVVIQVDDSSGKIIGGYNPINWKSESGWGETNSSFIFSMENGKTLENCMISKVTSPERAIWNAPRNPCFSHDLQWFKGKLKQSSYEKKIYDSEEFVM</sequence>
<name>A0ACA9KDB5_9GLOM</name>
<proteinExistence type="predicted"/>
<gene>
    <name evidence="1" type="ORF">DHETER_LOCUS1515</name>
</gene>
<dbReference type="EMBL" id="CAJVPU010000928">
    <property type="protein sequence ID" value="CAG8466413.1"/>
    <property type="molecule type" value="Genomic_DNA"/>
</dbReference>
<accession>A0ACA9KDB5</accession>
<evidence type="ECO:0000313" key="1">
    <source>
        <dbReference type="EMBL" id="CAG8466413.1"/>
    </source>
</evidence>
<reference evidence="1" key="1">
    <citation type="submission" date="2021-06" db="EMBL/GenBank/DDBJ databases">
        <authorList>
            <person name="Kallberg Y."/>
            <person name="Tangrot J."/>
            <person name="Rosling A."/>
        </authorList>
    </citation>
    <scope>NUCLEOTIDE SEQUENCE</scope>
    <source>
        <strain evidence="1">IL203A</strain>
    </source>
</reference>
<organism evidence="1 2">
    <name type="scientific">Dentiscutata heterogama</name>
    <dbReference type="NCBI Taxonomy" id="1316150"/>
    <lineage>
        <taxon>Eukaryota</taxon>
        <taxon>Fungi</taxon>
        <taxon>Fungi incertae sedis</taxon>
        <taxon>Mucoromycota</taxon>
        <taxon>Glomeromycotina</taxon>
        <taxon>Glomeromycetes</taxon>
        <taxon>Diversisporales</taxon>
        <taxon>Gigasporaceae</taxon>
        <taxon>Dentiscutata</taxon>
    </lineage>
</organism>
<keyword evidence="2" id="KW-1185">Reference proteome</keyword>